<evidence type="ECO:0000313" key="3">
    <source>
        <dbReference type="Proteomes" id="UP000078542"/>
    </source>
</evidence>
<name>A0A151IAK5_9HYME</name>
<protein>
    <submittedName>
        <fullName evidence="2">Uncharacterized protein</fullName>
    </submittedName>
</protein>
<accession>A0A151IAK5</accession>
<evidence type="ECO:0000313" key="2">
    <source>
        <dbReference type="EMBL" id="KYM96537.1"/>
    </source>
</evidence>
<organism evidence="2 3">
    <name type="scientific">Cyphomyrmex costatus</name>
    <dbReference type="NCBI Taxonomy" id="456900"/>
    <lineage>
        <taxon>Eukaryota</taxon>
        <taxon>Metazoa</taxon>
        <taxon>Ecdysozoa</taxon>
        <taxon>Arthropoda</taxon>
        <taxon>Hexapoda</taxon>
        <taxon>Insecta</taxon>
        <taxon>Pterygota</taxon>
        <taxon>Neoptera</taxon>
        <taxon>Endopterygota</taxon>
        <taxon>Hymenoptera</taxon>
        <taxon>Apocrita</taxon>
        <taxon>Aculeata</taxon>
        <taxon>Formicoidea</taxon>
        <taxon>Formicidae</taxon>
        <taxon>Myrmicinae</taxon>
        <taxon>Cyphomyrmex</taxon>
    </lineage>
</organism>
<feature type="compositionally biased region" description="Basic and acidic residues" evidence="1">
    <location>
        <begin position="1"/>
        <end position="16"/>
    </location>
</feature>
<evidence type="ECO:0000256" key="1">
    <source>
        <dbReference type="SAM" id="MobiDB-lite"/>
    </source>
</evidence>
<feature type="region of interest" description="Disordered" evidence="1">
    <location>
        <begin position="1"/>
        <end position="28"/>
    </location>
</feature>
<proteinExistence type="predicted"/>
<keyword evidence="3" id="KW-1185">Reference proteome</keyword>
<reference evidence="2 3" key="1">
    <citation type="submission" date="2016-03" db="EMBL/GenBank/DDBJ databases">
        <title>Cyphomyrmex costatus WGS genome.</title>
        <authorList>
            <person name="Nygaard S."/>
            <person name="Hu H."/>
            <person name="Boomsma J."/>
            <person name="Zhang G."/>
        </authorList>
    </citation>
    <scope>NUCLEOTIDE SEQUENCE [LARGE SCALE GENOMIC DNA]</scope>
    <source>
        <strain evidence="2">MS0001</strain>
        <tissue evidence="2">Whole body</tissue>
    </source>
</reference>
<dbReference type="EMBL" id="KQ978192">
    <property type="protein sequence ID" value="KYM96537.1"/>
    <property type="molecule type" value="Genomic_DNA"/>
</dbReference>
<sequence length="115" mass="13304">MDCSETRAVARRENERRTRRLRNARESLEPLSTTNEARYIQGGEEGRLHFRDPRSGYTVIPRDVEGERKRAGLYNIGMYAGYAFARVSLKQRAGGSTLWSTMHLRLLNTTYYGKM</sequence>
<dbReference type="Proteomes" id="UP000078542">
    <property type="component" value="Unassembled WGS sequence"/>
</dbReference>
<dbReference type="AlphaFoldDB" id="A0A151IAK5"/>
<gene>
    <name evidence="2" type="ORF">ALC62_12801</name>
</gene>